<dbReference type="OrthoDB" id="8186948at2759"/>
<evidence type="ECO:0000313" key="2">
    <source>
        <dbReference type="EMBL" id="CDW46859.1"/>
    </source>
</evidence>
<sequence length="313" mass="34732">MLSVIHPGSTQQSYLSSYENESSPMISHHQHPQARWFNNPQFNSNSSWGTPSSSVQNSSYFFQTPGYSSSVFGTSHSAASSSFNPTSSSYAAASLSVSPYTSSSSSLIRQPNNQAATKDYSKQLFVDCSIEYELPNAPKVPKNSEPILMIHPDYSKRKAKSKKSVCSSTNPCPVLFVVPSVKKSLSNRASTNKRIHTTGAAPPSLSRPSRGLKRSFSQAVSSEEIMLSQANFMQHQLHFNNNYGVCYCSFYNTTCSSRNPPLQQLPLGPSIPSKRLCTDISCLEQMKLQQQQILQYQQHFRMNLRRAGTSLWA</sequence>
<reference evidence="2" key="1">
    <citation type="submission" date="2014-05" db="EMBL/GenBank/DDBJ databases">
        <authorList>
            <person name="Chronopoulou M."/>
        </authorList>
    </citation>
    <scope>NUCLEOTIDE SEQUENCE</scope>
    <source>
        <tissue evidence="2">Whole organism</tissue>
    </source>
</reference>
<feature type="region of interest" description="Disordered" evidence="1">
    <location>
        <begin position="1"/>
        <end position="31"/>
    </location>
</feature>
<dbReference type="EMBL" id="HACA01029498">
    <property type="protein sequence ID" value="CDW46859.1"/>
    <property type="molecule type" value="Transcribed_RNA"/>
</dbReference>
<accession>A0A0K2V8S0</accession>
<evidence type="ECO:0000256" key="1">
    <source>
        <dbReference type="SAM" id="MobiDB-lite"/>
    </source>
</evidence>
<feature type="region of interest" description="Disordered" evidence="1">
    <location>
        <begin position="187"/>
        <end position="212"/>
    </location>
</feature>
<organism evidence="2">
    <name type="scientific">Lepeophtheirus salmonis</name>
    <name type="common">Salmon louse</name>
    <name type="synonym">Caligus salmonis</name>
    <dbReference type="NCBI Taxonomy" id="72036"/>
    <lineage>
        <taxon>Eukaryota</taxon>
        <taxon>Metazoa</taxon>
        <taxon>Ecdysozoa</taxon>
        <taxon>Arthropoda</taxon>
        <taxon>Crustacea</taxon>
        <taxon>Multicrustacea</taxon>
        <taxon>Hexanauplia</taxon>
        <taxon>Copepoda</taxon>
        <taxon>Siphonostomatoida</taxon>
        <taxon>Caligidae</taxon>
        <taxon>Lepeophtheirus</taxon>
    </lineage>
</organism>
<dbReference type="AlphaFoldDB" id="A0A0K2V8S0"/>
<feature type="compositionally biased region" description="Polar residues" evidence="1">
    <location>
        <begin position="8"/>
        <end position="25"/>
    </location>
</feature>
<protein>
    <submittedName>
        <fullName evidence="2">Uncharacterized protein</fullName>
    </submittedName>
</protein>
<name>A0A0K2V8S0_LEPSM</name>
<proteinExistence type="predicted"/>